<dbReference type="Proteomes" id="UP000887159">
    <property type="component" value="Unassembled WGS sequence"/>
</dbReference>
<sequence>MLHQVGLTTLVALLAGRWHRDREEGGSLLSLVKVTNEVVHIQRKETDTYGLEAKRASKSSIHRQVASLRCITSYLRLKI</sequence>
<protein>
    <submittedName>
        <fullName evidence="1">Uncharacterized protein</fullName>
    </submittedName>
</protein>
<proteinExistence type="predicted"/>
<reference evidence="1" key="1">
    <citation type="submission" date="2020-08" db="EMBL/GenBank/DDBJ databases">
        <title>Multicomponent nature underlies the extraordinary mechanical properties of spider dragline silk.</title>
        <authorList>
            <person name="Kono N."/>
            <person name="Nakamura H."/>
            <person name="Mori M."/>
            <person name="Yoshida Y."/>
            <person name="Ohtoshi R."/>
            <person name="Malay A.D."/>
            <person name="Moran D.A.P."/>
            <person name="Tomita M."/>
            <person name="Numata K."/>
            <person name="Arakawa K."/>
        </authorList>
    </citation>
    <scope>NUCLEOTIDE SEQUENCE</scope>
</reference>
<evidence type="ECO:0000313" key="2">
    <source>
        <dbReference type="Proteomes" id="UP000887159"/>
    </source>
</evidence>
<dbReference type="EMBL" id="BMAU01021304">
    <property type="protein sequence ID" value="GFY11320.1"/>
    <property type="molecule type" value="Genomic_DNA"/>
</dbReference>
<keyword evidence="2" id="KW-1185">Reference proteome</keyword>
<organism evidence="1 2">
    <name type="scientific">Trichonephila clavipes</name>
    <name type="common">Golden silk orbweaver</name>
    <name type="synonym">Nephila clavipes</name>
    <dbReference type="NCBI Taxonomy" id="2585209"/>
    <lineage>
        <taxon>Eukaryota</taxon>
        <taxon>Metazoa</taxon>
        <taxon>Ecdysozoa</taxon>
        <taxon>Arthropoda</taxon>
        <taxon>Chelicerata</taxon>
        <taxon>Arachnida</taxon>
        <taxon>Araneae</taxon>
        <taxon>Araneomorphae</taxon>
        <taxon>Entelegynae</taxon>
        <taxon>Araneoidea</taxon>
        <taxon>Nephilidae</taxon>
        <taxon>Trichonephila</taxon>
    </lineage>
</organism>
<evidence type="ECO:0000313" key="1">
    <source>
        <dbReference type="EMBL" id="GFY11320.1"/>
    </source>
</evidence>
<dbReference type="AlphaFoldDB" id="A0A8X6SH37"/>
<comment type="caution">
    <text evidence="1">The sequence shown here is derived from an EMBL/GenBank/DDBJ whole genome shotgun (WGS) entry which is preliminary data.</text>
</comment>
<accession>A0A8X6SH37</accession>
<name>A0A8X6SH37_TRICX</name>
<gene>
    <name evidence="1" type="ORF">TNCV_4473031</name>
</gene>